<evidence type="ECO:0000259" key="9">
    <source>
        <dbReference type="SMART" id="SM00482"/>
    </source>
</evidence>
<evidence type="ECO:0000256" key="7">
    <source>
        <dbReference type="ARBA" id="ARBA00023125"/>
    </source>
</evidence>
<name>A0A9D1JU75_9FIRM</name>
<dbReference type="AlphaFoldDB" id="A0A9D1JU75"/>
<dbReference type="PRINTS" id="PR00868">
    <property type="entry name" value="DNAPOLI"/>
</dbReference>
<evidence type="ECO:0000256" key="8">
    <source>
        <dbReference type="ARBA" id="ARBA00049244"/>
    </source>
</evidence>
<keyword evidence="7" id="KW-0238">DNA-binding</keyword>
<dbReference type="GO" id="GO:0003887">
    <property type="term" value="F:DNA-directed DNA polymerase activity"/>
    <property type="evidence" value="ECO:0007669"/>
    <property type="project" value="UniProtKB-KW"/>
</dbReference>
<proteinExistence type="inferred from homology"/>
<dbReference type="GO" id="GO:0006261">
    <property type="term" value="P:DNA-templated DNA replication"/>
    <property type="evidence" value="ECO:0007669"/>
    <property type="project" value="InterPro"/>
</dbReference>
<dbReference type="EC" id="2.7.7.7" evidence="2"/>
<dbReference type="Pfam" id="PF00476">
    <property type="entry name" value="DNA_pol_A"/>
    <property type="match status" value="1"/>
</dbReference>
<evidence type="ECO:0000256" key="1">
    <source>
        <dbReference type="ARBA" id="ARBA00007705"/>
    </source>
</evidence>
<comment type="similarity">
    <text evidence="1">Belongs to the DNA polymerase type-A family.</text>
</comment>
<dbReference type="Gene3D" id="1.10.150.20">
    <property type="entry name" value="5' to 3' exonuclease, C-terminal subdomain"/>
    <property type="match status" value="1"/>
</dbReference>
<reference evidence="10" key="1">
    <citation type="submission" date="2020-10" db="EMBL/GenBank/DDBJ databases">
        <authorList>
            <person name="Gilroy R."/>
        </authorList>
    </citation>
    <scope>NUCLEOTIDE SEQUENCE</scope>
    <source>
        <strain evidence="10">ChiHjej10B9-9673</strain>
    </source>
</reference>
<dbReference type="InterPro" id="IPR043502">
    <property type="entry name" value="DNA/RNA_pol_sf"/>
</dbReference>
<dbReference type="Proteomes" id="UP000824001">
    <property type="component" value="Unassembled WGS sequence"/>
</dbReference>
<accession>A0A9D1JU75</accession>
<feature type="domain" description="DNA-directed DNA polymerase family A palm" evidence="9">
    <location>
        <begin position="99"/>
        <end position="305"/>
    </location>
</feature>
<reference evidence="10" key="2">
    <citation type="journal article" date="2021" name="PeerJ">
        <title>Extensive microbial diversity within the chicken gut microbiome revealed by metagenomics and culture.</title>
        <authorList>
            <person name="Gilroy R."/>
            <person name="Ravi A."/>
            <person name="Getino M."/>
            <person name="Pursley I."/>
            <person name="Horton D.L."/>
            <person name="Alikhan N.F."/>
            <person name="Baker D."/>
            <person name="Gharbi K."/>
            <person name="Hall N."/>
            <person name="Watson M."/>
            <person name="Adriaenssens E.M."/>
            <person name="Foster-Nyarko E."/>
            <person name="Jarju S."/>
            <person name="Secka A."/>
            <person name="Antonio M."/>
            <person name="Oren A."/>
            <person name="Chaudhuri R.R."/>
            <person name="La Ragione R."/>
            <person name="Hildebrand F."/>
            <person name="Pallen M.J."/>
        </authorList>
    </citation>
    <scope>NUCLEOTIDE SEQUENCE</scope>
    <source>
        <strain evidence="10">ChiHjej10B9-9673</strain>
    </source>
</reference>
<evidence type="ECO:0000256" key="3">
    <source>
        <dbReference type="ARBA" id="ARBA00022679"/>
    </source>
</evidence>
<protein>
    <recommendedName>
        <fullName evidence="2">DNA-directed DNA polymerase</fullName>
        <ecNumber evidence="2">2.7.7.7</ecNumber>
    </recommendedName>
</protein>
<sequence>LGEVLFDELMLPAGKKTKTGWSTNADVLEKLRGKHPIIEDILDYRMLTKLKSTYADGLIKVISPDGRIHTNFKMTVTATGRLSSTEPNLQNIPIRKELGGEIRRMFVAAPGCLLVDADYSQIELRLLAHISGDETMRNAFLSGEDIHAVTASQVFGVPLAEVTAQQRSHAKAVNFGIVYGISAFSLAQDIGVRPAEAKAYIDAYLEKYHGVREYMERVIAEAKEKGYVETLFGRRRPLPELKSSNFNTRSFGERVARNMPIQGTAADIMKLAMVNVHRRLRAEGLRSRLLLQVHDELIAECPEEEAERVKTLLEEEMSGAVSLSVPLTANAKTGRSWAEAH</sequence>
<dbReference type="FunFam" id="1.10.150.20:FF:000002">
    <property type="entry name" value="DNA polymerase I"/>
    <property type="match status" value="1"/>
</dbReference>
<gene>
    <name evidence="10" type="ORF">IAC18_00145</name>
</gene>
<dbReference type="GO" id="GO:0003677">
    <property type="term" value="F:DNA binding"/>
    <property type="evidence" value="ECO:0007669"/>
    <property type="project" value="UniProtKB-KW"/>
</dbReference>
<keyword evidence="4" id="KW-0548">Nucleotidyltransferase</keyword>
<dbReference type="GO" id="GO:0006302">
    <property type="term" value="P:double-strand break repair"/>
    <property type="evidence" value="ECO:0007669"/>
    <property type="project" value="TreeGrafter"/>
</dbReference>
<keyword evidence="5" id="KW-0235">DNA replication</keyword>
<keyword evidence="3" id="KW-0808">Transferase</keyword>
<evidence type="ECO:0000313" key="10">
    <source>
        <dbReference type="EMBL" id="HIS65946.1"/>
    </source>
</evidence>
<dbReference type="EMBL" id="DVJK01000003">
    <property type="protein sequence ID" value="HIS65946.1"/>
    <property type="molecule type" value="Genomic_DNA"/>
</dbReference>
<comment type="caution">
    <text evidence="10">The sequence shown here is derived from an EMBL/GenBank/DDBJ whole genome shotgun (WGS) entry which is preliminary data.</text>
</comment>
<dbReference type="SMART" id="SM00482">
    <property type="entry name" value="POLAc"/>
    <property type="match status" value="1"/>
</dbReference>
<keyword evidence="6" id="KW-0239">DNA-directed DNA polymerase</keyword>
<evidence type="ECO:0000256" key="5">
    <source>
        <dbReference type="ARBA" id="ARBA00022705"/>
    </source>
</evidence>
<evidence type="ECO:0000256" key="4">
    <source>
        <dbReference type="ARBA" id="ARBA00022695"/>
    </source>
</evidence>
<evidence type="ECO:0000256" key="6">
    <source>
        <dbReference type="ARBA" id="ARBA00022932"/>
    </source>
</evidence>
<feature type="non-terminal residue" evidence="10">
    <location>
        <position position="1"/>
    </location>
</feature>
<dbReference type="InterPro" id="IPR001098">
    <property type="entry name" value="DNA-dir_DNA_pol_A_palm_dom"/>
</dbReference>
<dbReference type="Gene3D" id="1.20.1060.10">
    <property type="entry name" value="Taq DNA Polymerase, Chain T, domain 4"/>
    <property type="match status" value="1"/>
</dbReference>
<dbReference type="InterPro" id="IPR002298">
    <property type="entry name" value="DNA_polymerase_A"/>
</dbReference>
<dbReference type="PROSITE" id="PS00447">
    <property type="entry name" value="DNA_POLYMERASE_A"/>
    <property type="match status" value="1"/>
</dbReference>
<dbReference type="CDD" id="cd08637">
    <property type="entry name" value="DNA_pol_A_pol_I_C"/>
    <property type="match status" value="1"/>
</dbReference>
<dbReference type="InterPro" id="IPR019760">
    <property type="entry name" value="DNA-dir_DNA_pol_A_CS"/>
</dbReference>
<evidence type="ECO:0000313" key="11">
    <source>
        <dbReference type="Proteomes" id="UP000824001"/>
    </source>
</evidence>
<dbReference type="PANTHER" id="PTHR10133:SF27">
    <property type="entry name" value="DNA POLYMERASE NU"/>
    <property type="match status" value="1"/>
</dbReference>
<dbReference type="Gene3D" id="3.30.70.370">
    <property type="match status" value="1"/>
</dbReference>
<comment type="catalytic activity">
    <reaction evidence="8">
        <text>DNA(n) + a 2'-deoxyribonucleoside 5'-triphosphate = DNA(n+1) + diphosphate</text>
        <dbReference type="Rhea" id="RHEA:22508"/>
        <dbReference type="Rhea" id="RHEA-COMP:17339"/>
        <dbReference type="Rhea" id="RHEA-COMP:17340"/>
        <dbReference type="ChEBI" id="CHEBI:33019"/>
        <dbReference type="ChEBI" id="CHEBI:61560"/>
        <dbReference type="ChEBI" id="CHEBI:173112"/>
        <dbReference type="EC" id="2.7.7.7"/>
    </reaction>
</comment>
<dbReference type="SUPFAM" id="SSF56672">
    <property type="entry name" value="DNA/RNA polymerases"/>
    <property type="match status" value="1"/>
</dbReference>
<dbReference type="PANTHER" id="PTHR10133">
    <property type="entry name" value="DNA POLYMERASE I"/>
    <property type="match status" value="1"/>
</dbReference>
<evidence type="ECO:0000256" key="2">
    <source>
        <dbReference type="ARBA" id="ARBA00012417"/>
    </source>
</evidence>
<organism evidence="10 11">
    <name type="scientific">Candidatus Scatomorpha merdipullorum</name>
    <dbReference type="NCBI Taxonomy" id="2840927"/>
    <lineage>
        <taxon>Bacteria</taxon>
        <taxon>Bacillati</taxon>
        <taxon>Bacillota</taxon>
        <taxon>Clostridia</taxon>
        <taxon>Eubacteriales</taxon>
        <taxon>Candidatus Scatomorpha</taxon>
    </lineage>
</organism>